<dbReference type="EMBL" id="CP022163">
    <property type="protein sequence ID" value="ATB32290.1"/>
    <property type="molecule type" value="Genomic_DNA"/>
</dbReference>
<dbReference type="GO" id="GO:0009358">
    <property type="term" value="C:polyphosphate kinase complex"/>
    <property type="evidence" value="ECO:0007669"/>
    <property type="project" value="InterPro"/>
</dbReference>
<dbReference type="GO" id="GO:0008976">
    <property type="term" value="F:polyphosphate kinase activity"/>
    <property type="evidence" value="ECO:0007669"/>
    <property type="project" value="InterPro"/>
</dbReference>
<dbReference type="KEGG" id="mbd:MEBOL_005767"/>
<sequence>MDVADLLNFLTGIARPKSFRKLLVAPINIREGLHEESRRTIAAHSADNPSRIQLKMNALVDPVLIRALYDASRAGVKVELNIWGICCLRPQVLRVGDHPGRLLAGPLPGALARLPHRTRWRDVLLIGSADLMPRNLDHRVEALTPVEDPPLIAQVGDNCERCLAENTHAWTLNAEGEWLRRSREGDKR</sequence>
<keyword evidence="2" id="KW-0808">Transferase</keyword>
<proteinExistence type="predicted"/>
<feature type="domain" description="Polyphosphate kinase C-terminal" evidence="1">
    <location>
        <begin position="122"/>
        <end position="185"/>
    </location>
</feature>
<reference evidence="2 3" key="1">
    <citation type="submission" date="2017-06" db="EMBL/GenBank/DDBJ databases">
        <authorList>
            <person name="Kim H.J."/>
            <person name="Triplett B.A."/>
        </authorList>
    </citation>
    <scope>NUCLEOTIDE SEQUENCE [LARGE SCALE GENOMIC DNA]</scope>
    <source>
        <strain evidence="2 3">DSM 14713</strain>
    </source>
</reference>
<evidence type="ECO:0000259" key="1">
    <source>
        <dbReference type="Pfam" id="PF13090"/>
    </source>
</evidence>
<organism evidence="2 3">
    <name type="scientific">Melittangium boletus DSM 14713</name>
    <dbReference type="NCBI Taxonomy" id="1294270"/>
    <lineage>
        <taxon>Bacteria</taxon>
        <taxon>Pseudomonadati</taxon>
        <taxon>Myxococcota</taxon>
        <taxon>Myxococcia</taxon>
        <taxon>Myxococcales</taxon>
        <taxon>Cystobacterineae</taxon>
        <taxon>Archangiaceae</taxon>
        <taxon>Melittangium</taxon>
    </lineage>
</organism>
<dbReference type="AlphaFoldDB" id="A0A250IM30"/>
<accession>A0A250IM30</accession>
<gene>
    <name evidence="2" type="ORF">MEBOL_005767</name>
</gene>
<name>A0A250IM30_9BACT</name>
<dbReference type="Gene3D" id="3.30.870.10">
    <property type="entry name" value="Endonuclease Chain A"/>
    <property type="match status" value="1"/>
</dbReference>
<protein>
    <submittedName>
        <fullName evidence="2">Polyphosphate kinase</fullName>
    </submittedName>
</protein>
<keyword evidence="3" id="KW-1185">Reference proteome</keyword>
<evidence type="ECO:0000313" key="2">
    <source>
        <dbReference type="EMBL" id="ATB32290.1"/>
    </source>
</evidence>
<dbReference type="SUPFAM" id="SSF56024">
    <property type="entry name" value="Phospholipase D/nuclease"/>
    <property type="match status" value="1"/>
</dbReference>
<dbReference type="InterPro" id="IPR003414">
    <property type="entry name" value="PP_kinase"/>
</dbReference>
<feature type="domain" description="Polyphosphate kinase C-terminal" evidence="1">
    <location>
        <begin position="22"/>
        <end position="95"/>
    </location>
</feature>
<dbReference type="PANTHER" id="PTHR30218">
    <property type="entry name" value="POLYPHOSPHATE KINASE"/>
    <property type="match status" value="1"/>
</dbReference>
<dbReference type="InterPro" id="IPR025200">
    <property type="entry name" value="PPK_C_dom2"/>
</dbReference>
<dbReference type="Pfam" id="PF13090">
    <property type="entry name" value="PP_kinase_C"/>
    <property type="match status" value="2"/>
</dbReference>
<evidence type="ECO:0000313" key="3">
    <source>
        <dbReference type="Proteomes" id="UP000217289"/>
    </source>
</evidence>
<keyword evidence="2" id="KW-0418">Kinase</keyword>
<dbReference type="PANTHER" id="PTHR30218:SF0">
    <property type="entry name" value="POLYPHOSPHATE KINASE"/>
    <property type="match status" value="1"/>
</dbReference>
<dbReference type="Proteomes" id="UP000217289">
    <property type="component" value="Chromosome"/>
</dbReference>
<dbReference type="GO" id="GO:0006799">
    <property type="term" value="P:polyphosphate biosynthetic process"/>
    <property type="evidence" value="ECO:0007669"/>
    <property type="project" value="InterPro"/>
</dbReference>